<dbReference type="EMBL" id="JAUCMV010000003">
    <property type="protein sequence ID" value="KAK0409852.1"/>
    <property type="molecule type" value="Genomic_DNA"/>
</dbReference>
<evidence type="ECO:0000256" key="11">
    <source>
        <dbReference type="RuleBase" id="RU004187"/>
    </source>
</evidence>
<comment type="function">
    <text evidence="9">Molecular chaperone; assists the folding of proteins upon ATP hydrolysis. Known to play a role, in vitro, in the folding of actin and tubulin. Required for correct subcellular localization of pgl-1.</text>
</comment>
<dbReference type="PROSITE" id="PS00751">
    <property type="entry name" value="TCP1_2"/>
    <property type="match status" value="1"/>
</dbReference>
<evidence type="ECO:0000256" key="9">
    <source>
        <dbReference type="ARBA" id="ARBA00058723"/>
    </source>
</evidence>
<dbReference type="PRINTS" id="PR00304">
    <property type="entry name" value="TCOMPLEXTCP1"/>
</dbReference>
<dbReference type="Proteomes" id="UP001175271">
    <property type="component" value="Unassembled WGS sequence"/>
</dbReference>
<keyword evidence="7 11" id="KW-0143">Chaperone</keyword>
<comment type="subunit">
    <text evidence="10">Heterooligomeric complex.</text>
</comment>
<protein>
    <recommendedName>
        <fullName evidence="3">T-complex protein 1 subunit theta</fullName>
    </recommendedName>
    <alternativeName>
        <fullName evidence="8">CCT-theta</fullName>
    </alternativeName>
</protein>
<accession>A0AA39HPV2</accession>
<keyword evidence="6 11" id="KW-0067">ATP-binding</keyword>
<name>A0AA39HPV2_9BILA</name>
<dbReference type="FunFam" id="3.50.7.10:FF:000008">
    <property type="entry name" value="T-complex protein 1 subunit theta"/>
    <property type="match status" value="1"/>
</dbReference>
<evidence type="ECO:0000313" key="13">
    <source>
        <dbReference type="EMBL" id="KAK0409852.1"/>
    </source>
</evidence>
<comment type="similarity">
    <text evidence="2 11">Belongs to the TCP-1 chaperonin family.</text>
</comment>
<evidence type="ECO:0000256" key="1">
    <source>
        <dbReference type="ARBA" id="ARBA00004496"/>
    </source>
</evidence>
<dbReference type="InterPro" id="IPR017998">
    <property type="entry name" value="Chaperone_TCP-1"/>
</dbReference>
<keyword evidence="4" id="KW-0963">Cytoplasm</keyword>
<evidence type="ECO:0000256" key="12">
    <source>
        <dbReference type="SAM" id="MobiDB-lite"/>
    </source>
</evidence>
<dbReference type="SUPFAM" id="SSF48592">
    <property type="entry name" value="GroEL equatorial domain-like"/>
    <property type="match status" value="1"/>
</dbReference>
<gene>
    <name evidence="13" type="ORF">QR680_004797</name>
</gene>
<dbReference type="NCBIfam" id="TIGR02346">
    <property type="entry name" value="chap_CCT_theta"/>
    <property type="match status" value="1"/>
</dbReference>
<comment type="subcellular location">
    <subcellularLocation>
        <location evidence="1">Cytoplasm</location>
    </subcellularLocation>
</comment>
<keyword evidence="5 11" id="KW-0547">Nucleotide-binding</keyword>
<evidence type="ECO:0000256" key="5">
    <source>
        <dbReference type="ARBA" id="ARBA00022741"/>
    </source>
</evidence>
<dbReference type="SUPFAM" id="SSF52029">
    <property type="entry name" value="GroEL apical domain-like"/>
    <property type="match status" value="1"/>
</dbReference>
<proteinExistence type="inferred from homology"/>
<evidence type="ECO:0000313" key="14">
    <source>
        <dbReference type="Proteomes" id="UP001175271"/>
    </source>
</evidence>
<evidence type="ECO:0000256" key="2">
    <source>
        <dbReference type="ARBA" id="ARBA00008020"/>
    </source>
</evidence>
<evidence type="ECO:0000256" key="4">
    <source>
        <dbReference type="ARBA" id="ARBA00022490"/>
    </source>
</evidence>
<organism evidence="13 14">
    <name type="scientific">Steinernema hermaphroditum</name>
    <dbReference type="NCBI Taxonomy" id="289476"/>
    <lineage>
        <taxon>Eukaryota</taxon>
        <taxon>Metazoa</taxon>
        <taxon>Ecdysozoa</taxon>
        <taxon>Nematoda</taxon>
        <taxon>Chromadorea</taxon>
        <taxon>Rhabditida</taxon>
        <taxon>Tylenchina</taxon>
        <taxon>Panagrolaimomorpha</taxon>
        <taxon>Strongyloidoidea</taxon>
        <taxon>Steinernematidae</taxon>
        <taxon>Steinernema</taxon>
    </lineage>
</organism>
<evidence type="ECO:0000256" key="3">
    <source>
        <dbReference type="ARBA" id="ARBA00016981"/>
    </source>
</evidence>
<dbReference type="Gene3D" id="3.30.260.10">
    <property type="entry name" value="TCP-1-like chaperonin intermediate domain"/>
    <property type="match status" value="1"/>
</dbReference>
<evidence type="ECO:0000256" key="6">
    <source>
        <dbReference type="ARBA" id="ARBA00022840"/>
    </source>
</evidence>
<evidence type="ECO:0000256" key="10">
    <source>
        <dbReference type="ARBA" id="ARBA00064252"/>
    </source>
</evidence>
<keyword evidence="14" id="KW-1185">Reference proteome</keyword>
<dbReference type="GO" id="GO:0051082">
    <property type="term" value="F:unfolded protein binding"/>
    <property type="evidence" value="ECO:0007669"/>
    <property type="project" value="InterPro"/>
</dbReference>
<evidence type="ECO:0000256" key="8">
    <source>
        <dbReference type="ARBA" id="ARBA00029602"/>
    </source>
</evidence>
<sequence>MALPVPKSGYSRFMKEGAKHFKGADEAVLRNIEACTELAGKLRTAFGPNGMNKMVINHIEKLFVTNDAATILNELEIQHPAARLLVLAAQMQEKQIGDYTNSVIILAADMLERSAELLHMGLKPIEVADAYDMAFKQLEKVLPSMVVRTASEMQNLDCVKEFLKASISSKQFDHQDFITDLVAKACVQTVPKNSSNFNVDSIRICKIIGSGVQYSRVMNGMVFKRGTEGSVKKVDNARIAVFACPVDVTQTETKGTILMNTADDLKKYAVTEEGEVEGQIKSLADAGVNVIVANGKFGDIYLHFLNKYNIMAVRLTSKFDLRRLSRSIGAQPQSRLCTPSPDLLGQCDRVFLEEIGDTDVTVFDKDSEHGNIATIIVRGSSQSRMDDVERAIDDAVNTYKALSKDGRLLAGAGAVDMRASQHIEQWGKGMSGIEQYGIKRYALALSVLPKQLAKNNGHEPTVFLSKLIKAHQGSNCDHGIDLITGDVMDAVTNKIYDLYAGKLSCYRLATEAVSTILRVDQIIMAKQATGGPKPRNPLPQDGGDDDGMV</sequence>
<feature type="region of interest" description="Disordered" evidence="12">
    <location>
        <begin position="528"/>
        <end position="549"/>
    </location>
</feature>
<dbReference type="SUPFAM" id="SSF54849">
    <property type="entry name" value="GroEL-intermediate domain like"/>
    <property type="match status" value="1"/>
</dbReference>
<dbReference type="InterPro" id="IPR027413">
    <property type="entry name" value="GROEL-like_equatorial_sf"/>
</dbReference>
<dbReference type="InterPro" id="IPR002423">
    <property type="entry name" value="Cpn60/GroEL/TCP-1"/>
</dbReference>
<dbReference type="CDD" id="cd03341">
    <property type="entry name" value="TCP1_theta"/>
    <property type="match status" value="1"/>
</dbReference>
<dbReference type="AlphaFoldDB" id="A0AA39HPV2"/>
<evidence type="ECO:0000256" key="7">
    <source>
        <dbReference type="ARBA" id="ARBA00023186"/>
    </source>
</evidence>
<comment type="caution">
    <text evidence="13">The sequence shown here is derived from an EMBL/GenBank/DDBJ whole genome shotgun (WGS) entry which is preliminary data.</text>
</comment>
<dbReference type="PROSITE" id="PS00750">
    <property type="entry name" value="TCP1_1"/>
    <property type="match status" value="1"/>
</dbReference>
<dbReference type="InterPro" id="IPR012721">
    <property type="entry name" value="Chap_CCT_theta"/>
</dbReference>
<dbReference type="GO" id="GO:0016887">
    <property type="term" value="F:ATP hydrolysis activity"/>
    <property type="evidence" value="ECO:0007669"/>
    <property type="project" value="InterPro"/>
</dbReference>
<dbReference type="PANTHER" id="PTHR11353">
    <property type="entry name" value="CHAPERONIN"/>
    <property type="match status" value="1"/>
</dbReference>
<dbReference type="InterPro" id="IPR027410">
    <property type="entry name" value="TCP-1-like_intermed_sf"/>
</dbReference>
<dbReference type="Pfam" id="PF00118">
    <property type="entry name" value="Cpn60_TCP1"/>
    <property type="match status" value="1"/>
</dbReference>
<dbReference type="InterPro" id="IPR002194">
    <property type="entry name" value="Chaperonin_TCP-1_CS"/>
</dbReference>
<dbReference type="GO" id="GO:0005737">
    <property type="term" value="C:cytoplasm"/>
    <property type="evidence" value="ECO:0007669"/>
    <property type="project" value="UniProtKB-SubCell"/>
</dbReference>
<dbReference type="GO" id="GO:0005524">
    <property type="term" value="F:ATP binding"/>
    <property type="evidence" value="ECO:0007669"/>
    <property type="project" value="UniProtKB-KW"/>
</dbReference>
<dbReference type="GO" id="GO:0140662">
    <property type="term" value="F:ATP-dependent protein folding chaperone"/>
    <property type="evidence" value="ECO:0007669"/>
    <property type="project" value="InterPro"/>
</dbReference>
<dbReference type="Gene3D" id="3.50.7.10">
    <property type="entry name" value="GroEL"/>
    <property type="match status" value="1"/>
</dbReference>
<dbReference type="Gene3D" id="1.10.560.10">
    <property type="entry name" value="GroEL-like equatorial domain"/>
    <property type="match status" value="1"/>
</dbReference>
<dbReference type="InterPro" id="IPR027409">
    <property type="entry name" value="GroEL-like_apical_dom_sf"/>
</dbReference>
<reference evidence="13" key="1">
    <citation type="submission" date="2023-06" db="EMBL/GenBank/DDBJ databases">
        <title>Genomic analysis of the entomopathogenic nematode Steinernema hermaphroditum.</title>
        <authorList>
            <person name="Schwarz E.M."/>
            <person name="Heppert J.K."/>
            <person name="Baniya A."/>
            <person name="Schwartz H.T."/>
            <person name="Tan C.-H."/>
            <person name="Antoshechkin I."/>
            <person name="Sternberg P.W."/>
            <person name="Goodrich-Blair H."/>
            <person name="Dillman A.R."/>
        </authorList>
    </citation>
    <scope>NUCLEOTIDE SEQUENCE</scope>
    <source>
        <strain evidence="13">PS9179</strain>
        <tissue evidence="13">Whole animal</tissue>
    </source>
</reference>